<dbReference type="SUPFAM" id="SSF50494">
    <property type="entry name" value="Trypsin-like serine proteases"/>
    <property type="match status" value="2"/>
</dbReference>
<reference evidence="4" key="1">
    <citation type="journal article" date="2019" name="Int. J. Syst. Evol. Microbiol.">
        <title>The Global Catalogue of Microorganisms (GCM) 10K type strain sequencing project: providing services to taxonomists for standard genome sequencing and annotation.</title>
        <authorList>
            <consortium name="The Broad Institute Genomics Platform"/>
            <consortium name="The Broad Institute Genome Sequencing Center for Infectious Disease"/>
            <person name="Wu L."/>
            <person name="Ma J."/>
        </authorList>
    </citation>
    <scope>NUCLEOTIDE SEQUENCE [LARGE SCALE GENOMIC DNA]</scope>
    <source>
        <strain evidence="4">ICMP 6774ER</strain>
    </source>
</reference>
<comment type="caution">
    <text evidence="3">The sequence shown here is derived from an EMBL/GenBank/DDBJ whole genome shotgun (WGS) entry which is preliminary data.</text>
</comment>
<sequence>MKRLLIPLAAAGLAAATLAAPAAAAPSWVTDPLAPKPADAYSTALFWLDANGAALKKAAQYHWDYKNITKLVRVSSDTPDDGKPGVVAPIGAATTGGKVKNVNLPKTIGKVFFVDSKGDYRWCSATSVQSRHRNLVATAGHCVYERGRDVFAKWVFVPGYYQGKAPFGVFAGAYAFTTYDLDTYDDYDGDFAFVAVHNGFDLPGSREVSPSEFAEWKGDKWVDNRWQKVAKDDYEKGVNAGRLGRIVDGVATQTTGPEDKRGVFQPKEVSSETYDDAAGLDVTRIGAKARSTTTVLSDQEAAEYQSLKALTAAQRAERFEKNQVKYWDKSESFLGTVTGGAGSAKLTRYYVKQWIIPGADAAYFLGDPHFMIGLAKDTGKLGDTVGGQGMAWNQPQGQPVFAFGYPADEHPDGSKPYTGVTPKYCYGKTGTKTYQVNSFRVETHQVLKCSMTGGADGGPWLLKYNNSKRLGYVNGVTSLFHDQDGNDRVDLISSAYFDGETADVYNKAQYAETKSIIGPKGEMLS</sequence>
<protein>
    <submittedName>
        <fullName evidence="3">Trypsin-like serine peptidase</fullName>
        <ecNumber evidence="3">3.4.21.-</ecNumber>
    </submittedName>
</protein>
<proteinExistence type="predicted"/>
<evidence type="ECO:0000256" key="1">
    <source>
        <dbReference type="ARBA" id="ARBA00022729"/>
    </source>
</evidence>
<evidence type="ECO:0000313" key="4">
    <source>
        <dbReference type="Proteomes" id="UP001597368"/>
    </source>
</evidence>
<dbReference type="InterPro" id="IPR043504">
    <property type="entry name" value="Peptidase_S1_PA_chymotrypsin"/>
</dbReference>
<dbReference type="Gene3D" id="2.40.10.10">
    <property type="entry name" value="Trypsin-like serine proteases"/>
    <property type="match status" value="2"/>
</dbReference>
<dbReference type="InterPro" id="IPR009003">
    <property type="entry name" value="Peptidase_S1_PA"/>
</dbReference>
<dbReference type="EC" id="3.4.21.-" evidence="3"/>
<keyword evidence="4" id="KW-1185">Reference proteome</keyword>
<feature type="chain" id="PRO_5047502320" evidence="2">
    <location>
        <begin position="25"/>
        <end position="525"/>
    </location>
</feature>
<evidence type="ECO:0000313" key="3">
    <source>
        <dbReference type="EMBL" id="MFD1936190.1"/>
    </source>
</evidence>
<keyword evidence="1 2" id="KW-0732">Signal</keyword>
<accession>A0ABW4T507</accession>
<dbReference type="InterPro" id="IPR050966">
    <property type="entry name" value="Glutamyl_endopeptidase"/>
</dbReference>
<evidence type="ECO:0000256" key="2">
    <source>
        <dbReference type="SAM" id="SignalP"/>
    </source>
</evidence>
<keyword evidence="3" id="KW-0378">Hydrolase</keyword>
<dbReference type="PANTHER" id="PTHR15462">
    <property type="entry name" value="SERINE PROTEASE"/>
    <property type="match status" value="1"/>
</dbReference>
<organism evidence="3 4">
    <name type="scientific">Nonomuraea mangrovi</name>
    <dbReference type="NCBI Taxonomy" id="2316207"/>
    <lineage>
        <taxon>Bacteria</taxon>
        <taxon>Bacillati</taxon>
        <taxon>Actinomycetota</taxon>
        <taxon>Actinomycetes</taxon>
        <taxon>Streptosporangiales</taxon>
        <taxon>Streptosporangiaceae</taxon>
        <taxon>Nonomuraea</taxon>
    </lineage>
</organism>
<dbReference type="PANTHER" id="PTHR15462:SF19">
    <property type="entry name" value="PEPTIDASE S1 DOMAIN-CONTAINING PROTEIN"/>
    <property type="match status" value="1"/>
</dbReference>
<feature type="signal peptide" evidence="2">
    <location>
        <begin position="1"/>
        <end position="24"/>
    </location>
</feature>
<dbReference type="GO" id="GO:0016787">
    <property type="term" value="F:hydrolase activity"/>
    <property type="evidence" value="ECO:0007669"/>
    <property type="project" value="UniProtKB-KW"/>
</dbReference>
<dbReference type="RefSeq" id="WP_379576282.1">
    <property type="nucleotide sequence ID" value="NZ_JBHUFV010000047.1"/>
</dbReference>
<gene>
    <name evidence="3" type="ORF">ACFSKW_32435</name>
</gene>
<name>A0ABW4T507_9ACTN</name>
<dbReference type="Proteomes" id="UP001597368">
    <property type="component" value="Unassembled WGS sequence"/>
</dbReference>
<dbReference type="EMBL" id="JBHUFV010000047">
    <property type="protein sequence ID" value="MFD1936190.1"/>
    <property type="molecule type" value="Genomic_DNA"/>
</dbReference>